<dbReference type="WBParaSite" id="EVEC_0000225401-mRNA-1">
    <property type="protein sequence ID" value="EVEC_0000225401-mRNA-1"/>
    <property type="gene ID" value="EVEC_0000225401"/>
</dbReference>
<dbReference type="GO" id="GO:0043236">
    <property type="term" value="F:laminin binding"/>
    <property type="evidence" value="ECO:0007669"/>
    <property type="project" value="InterPro"/>
</dbReference>
<organism evidence="5">
    <name type="scientific">Enterobius vermicularis</name>
    <name type="common">Human pinworm</name>
    <dbReference type="NCBI Taxonomy" id="51028"/>
    <lineage>
        <taxon>Eukaryota</taxon>
        <taxon>Metazoa</taxon>
        <taxon>Ecdysozoa</taxon>
        <taxon>Nematoda</taxon>
        <taxon>Chromadorea</taxon>
        <taxon>Rhabditida</taxon>
        <taxon>Spirurina</taxon>
        <taxon>Oxyuridomorpha</taxon>
        <taxon>Oxyuroidea</taxon>
        <taxon>Oxyuridae</taxon>
        <taxon>Enterobius</taxon>
    </lineage>
</organism>
<dbReference type="InterPro" id="IPR004850">
    <property type="entry name" value="NtA_dom"/>
</dbReference>
<dbReference type="SUPFAM" id="SSF50242">
    <property type="entry name" value="TIMP-like"/>
    <property type="match status" value="1"/>
</dbReference>
<dbReference type="Pfam" id="PF03146">
    <property type="entry name" value="NtA"/>
    <property type="match status" value="1"/>
</dbReference>
<gene>
    <name evidence="3" type="ORF">EVEC_LOCUS1962</name>
</gene>
<evidence type="ECO:0000313" key="5">
    <source>
        <dbReference type="WBParaSite" id="EVEC_0000225401-mRNA-1"/>
    </source>
</evidence>
<comment type="caution">
    <text evidence="1">Lacks conserved residue(s) required for the propagation of feature annotation.</text>
</comment>
<dbReference type="STRING" id="51028.A0A0N4UXJ3"/>
<sequence>MAIDNDQDVNLDDEVLGQVTSFVIGFTKNKLTVTAEDNKREKKKRVVLEGVWAPVAAVFGRQQLTQMIFAVIPLLLNILYCLNFQIQFIESANVCHFDRQSFIKSFENATVVVTATVRQVTIHAPNSHLKAAKVRVKRVIKGKDILNKVSEIVIYGLGDIKKCQSVLYEKDTKVFLLSVRQGKFFLNPPVAPISLDILDMMDSIMRVALKNLETFDTVLNGLYRYKLEKFWVSQRLNSVV</sequence>
<dbReference type="Proteomes" id="UP000274131">
    <property type="component" value="Unassembled WGS sequence"/>
</dbReference>
<dbReference type="InterPro" id="IPR008993">
    <property type="entry name" value="TIMP-like_OB-fold"/>
</dbReference>
<name>A0A0N4UXJ3_ENTVE</name>
<accession>A0A0N4UXJ3</accession>
<evidence type="ECO:0000256" key="1">
    <source>
        <dbReference type="PROSITE-ProRule" id="PRU00443"/>
    </source>
</evidence>
<protein>
    <submittedName>
        <fullName evidence="5">NtA domain-containing protein</fullName>
    </submittedName>
</protein>
<evidence type="ECO:0000313" key="4">
    <source>
        <dbReference type="Proteomes" id="UP000274131"/>
    </source>
</evidence>
<proteinExistence type="predicted"/>
<keyword evidence="4" id="KW-1185">Reference proteome</keyword>
<reference evidence="3 4" key="2">
    <citation type="submission" date="2018-10" db="EMBL/GenBank/DDBJ databases">
        <authorList>
            <consortium name="Pathogen Informatics"/>
        </authorList>
    </citation>
    <scope>NUCLEOTIDE SEQUENCE [LARGE SCALE GENOMIC DNA]</scope>
</reference>
<dbReference type="PROSITE" id="PS51121">
    <property type="entry name" value="NTA"/>
    <property type="match status" value="1"/>
</dbReference>
<dbReference type="Gene3D" id="2.40.50.120">
    <property type="match status" value="1"/>
</dbReference>
<dbReference type="GO" id="GO:0043113">
    <property type="term" value="P:receptor clustering"/>
    <property type="evidence" value="ECO:0007669"/>
    <property type="project" value="InterPro"/>
</dbReference>
<feature type="domain" description="NtA" evidence="2">
    <location>
        <begin position="95"/>
        <end position="229"/>
    </location>
</feature>
<evidence type="ECO:0000259" key="2">
    <source>
        <dbReference type="PROSITE" id="PS51121"/>
    </source>
</evidence>
<dbReference type="OrthoDB" id="126772at2759"/>
<dbReference type="EMBL" id="UXUI01007294">
    <property type="protein sequence ID" value="VDD86819.1"/>
    <property type="molecule type" value="Genomic_DNA"/>
</dbReference>
<evidence type="ECO:0000313" key="3">
    <source>
        <dbReference type="EMBL" id="VDD86819.1"/>
    </source>
</evidence>
<dbReference type="AlphaFoldDB" id="A0A0N4UXJ3"/>
<dbReference type="GO" id="GO:0005886">
    <property type="term" value="C:plasma membrane"/>
    <property type="evidence" value="ECO:0007669"/>
    <property type="project" value="GOC"/>
</dbReference>
<reference evidence="5" key="1">
    <citation type="submission" date="2017-02" db="UniProtKB">
        <authorList>
            <consortium name="WormBaseParasite"/>
        </authorList>
    </citation>
    <scope>IDENTIFICATION</scope>
</reference>